<evidence type="ECO:0000259" key="1">
    <source>
        <dbReference type="Pfam" id="PF13358"/>
    </source>
</evidence>
<dbReference type="AlphaFoldDB" id="A0A7S1BV17"/>
<reference evidence="2" key="1">
    <citation type="submission" date="2021-01" db="EMBL/GenBank/DDBJ databases">
        <authorList>
            <person name="Corre E."/>
            <person name="Pelletier E."/>
            <person name="Niang G."/>
            <person name="Scheremetjew M."/>
            <person name="Finn R."/>
            <person name="Kale V."/>
            <person name="Holt S."/>
            <person name="Cochrane G."/>
            <person name="Meng A."/>
            <person name="Brown T."/>
            <person name="Cohen L."/>
        </authorList>
    </citation>
    <scope>NUCLEOTIDE SEQUENCE</scope>
    <source>
        <strain evidence="2">308</strain>
    </source>
</reference>
<proteinExistence type="predicted"/>
<dbReference type="Pfam" id="PF13358">
    <property type="entry name" value="DDE_3"/>
    <property type="match status" value="1"/>
</dbReference>
<dbReference type="InterPro" id="IPR036397">
    <property type="entry name" value="RNaseH_sf"/>
</dbReference>
<dbReference type="GO" id="GO:0003676">
    <property type="term" value="F:nucleic acid binding"/>
    <property type="evidence" value="ECO:0007669"/>
    <property type="project" value="InterPro"/>
</dbReference>
<dbReference type="EMBL" id="HBFR01033491">
    <property type="protein sequence ID" value="CAD8897237.1"/>
    <property type="molecule type" value="Transcribed_RNA"/>
</dbReference>
<sequence length="242" mass="27883">MGKKVNQNIMACVLKKARSFSSNLRFFSAVPVDKFRPENVIKAGEFINTISKFLLEKLKCVDEKLLWNTNGISRKVRRNPLTGVVPTIITNGNFRNSYKVLGICRIDCCVSHLFFEIHKDNSNSDQYNDFVLEGISFAPCVLISDNVPIYLRGACTSLEDYLWEEHKILILYLPARSLDWNPIKLAWSLLIRGLQIMPHTVLNKYGTDIVTHTATDVLSNISHHDVWKTYKKCFLKQFMYVF</sequence>
<name>A0A7S1BV17_9STRA</name>
<gene>
    <name evidence="2" type="ORF">CHYS00102_LOCUS24451</name>
</gene>
<organism evidence="2">
    <name type="scientific">Corethron hystrix</name>
    <dbReference type="NCBI Taxonomy" id="216773"/>
    <lineage>
        <taxon>Eukaryota</taxon>
        <taxon>Sar</taxon>
        <taxon>Stramenopiles</taxon>
        <taxon>Ochrophyta</taxon>
        <taxon>Bacillariophyta</taxon>
        <taxon>Coscinodiscophyceae</taxon>
        <taxon>Corethrophycidae</taxon>
        <taxon>Corethrales</taxon>
        <taxon>Corethraceae</taxon>
        <taxon>Corethron</taxon>
    </lineage>
</organism>
<accession>A0A7S1BV17</accession>
<evidence type="ECO:0000313" key="2">
    <source>
        <dbReference type="EMBL" id="CAD8897237.1"/>
    </source>
</evidence>
<dbReference type="InterPro" id="IPR038717">
    <property type="entry name" value="Tc1-like_DDE_dom"/>
</dbReference>
<feature type="domain" description="Tc1-like transposase DDE" evidence="1">
    <location>
        <begin position="111"/>
        <end position="193"/>
    </location>
</feature>
<dbReference type="Gene3D" id="3.30.420.10">
    <property type="entry name" value="Ribonuclease H-like superfamily/Ribonuclease H"/>
    <property type="match status" value="1"/>
</dbReference>
<protein>
    <recommendedName>
        <fullName evidence="1">Tc1-like transposase DDE domain-containing protein</fullName>
    </recommendedName>
</protein>